<dbReference type="AlphaFoldDB" id="A0A840RPB6"/>
<evidence type="ECO:0000313" key="2">
    <source>
        <dbReference type="Proteomes" id="UP000571084"/>
    </source>
</evidence>
<reference evidence="1 2" key="1">
    <citation type="submission" date="2020-08" db="EMBL/GenBank/DDBJ databases">
        <title>Genomic Encyclopedia of Type Strains, Phase IV (KMG-IV): sequencing the most valuable type-strain genomes for metagenomic binning, comparative biology and taxonomic classification.</title>
        <authorList>
            <person name="Goeker M."/>
        </authorList>
    </citation>
    <scope>NUCLEOTIDE SEQUENCE [LARGE SCALE GENOMIC DNA]</scope>
    <source>
        <strain evidence="1 2">DSM 23240</strain>
    </source>
</reference>
<keyword evidence="2" id="KW-1185">Reference proteome</keyword>
<dbReference type="EMBL" id="JACHHQ010000001">
    <property type="protein sequence ID" value="MBB5198574.1"/>
    <property type="molecule type" value="Genomic_DNA"/>
</dbReference>
<accession>A0A840RPB6</accession>
<sequence length="200" mass="21920">MTNMTIFDKTTRGRAEIAVRGHNLTPRLRTLLLLIDGKTESTAVLTKVAGLGLTATHLDVLFETGLIEIHASRANPSTVSATSIPPNTVNIAPPLQPISTAAPAQPVEEVGSILPPGQSQFEAIYRFYNETIKSMIGLRGYGLQLKVERAGSIDDFKELRQLYLEAIFKSKGKETTRSLRDRLDKLLYLGQPGPNSIHLE</sequence>
<proteinExistence type="predicted"/>
<protein>
    <submittedName>
        <fullName evidence="1">Uncharacterized protein</fullName>
    </submittedName>
</protein>
<organism evidence="1 2">
    <name type="scientific">Glaciimonas immobilis</name>
    <dbReference type="NCBI Taxonomy" id="728004"/>
    <lineage>
        <taxon>Bacteria</taxon>
        <taxon>Pseudomonadati</taxon>
        <taxon>Pseudomonadota</taxon>
        <taxon>Betaproteobacteria</taxon>
        <taxon>Burkholderiales</taxon>
        <taxon>Oxalobacteraceae</taxon>
        <taxon>Glaciimonas</taxon>
    </lineage>
</organism>
<name>A0A840RPB6_9BURK</name>
<dbReference type="RefSeq" id="WP_245182185.1">
    <property type="nucleotide sequence ID" value="NZ_JAAOZT010000002.1"/>
</dbReference>
<gene>
    <name evidence="1" type="ORF">HNR39_000384</name>
</gene>
<dbReference type="Proteomes" id="UP000571084">
    <property type="component" value="Unassembled WGS sequence"/>
</dbReference>
<comment type="caution">
    <text evidence="1">The sequence shown here is derived from an EMBL/GenBank/DDBJ whole genome shotgun (WGS) entry which is preliminary data.</text>
</comment>
<evidence type="ECO:0000313" key="1">
    <source>
        <dbReference type="EMBL" id="MBB5198574.1"/>
    </source>
</evidence>